<dbReference type="PROSITE" id="PS51384">
    <property type="entry name" value="FAD_FR"/>
    <property type="match status" value="1"/>
</dbReference>
<dbReference type="Gene3D" id="2.10.240.10">
    <property type="entry name" value="Dihydroorotate dehydrogenase, electron transfer subunit"/>
    <property type="match status" value="1"/>
</dbReference>
<dbReference type="GO" id="GO:0044205">
    <property type="term" value="P:'de novo' UMP biosynthetic process"/>
    <property type="evidence" value="ECO:0007669"/>
    <property type="project" value="UniProtKB-UniRule"/>
</dbReference>
<dbReference type="InterPro" id="IPR019480">
    <property type="entry name" value="Dihydroorotate_DH_Fe-S-bd"/>
</dbReference>
<dbReference type="GO" id="GO:0046872">
    <property type="term" value="F:metal ion binding"/>
    <property type="evidence" value="ECO:0007669"/>
    <property type="project" value="UniProtKB-KW"/>
</dbReference>
<dbReference type="SUPFAM" id="SSF63380">
    <property type="entry name" value="Riboflavin synthase domain-like"/>
    <property type="match status" value="1"/>
</dbReference>
<evidence type="ECO:0000256" key="5">
    <source>
        <dbReference type="ARBA" id="ARBA00022723"/>
    </source>
</evidence>
<evidence type="ECO:0000256" key="7">
    <source>
        <dbReference type="ARBA" id="ARBA00022975"/>
    </source>
</evidence>
<evidence type="ECO:0000256" key="9">
    <source>
        <dbReference type="ARBA" id="ARBA00023004"/>
    </source>
</evidence>
<dbReference type="GO" id="GO:0009055">
    <property type="term" value="F:electron transfer activity"/>
    <property type="evidence" value="ECO:0007669"/>
    <property type="project" value="UniProtKB-UniRule"/>
</dbReference>
<dbReference type="Pfam" id="PF10418">
    <property type="entry name" value="DHODB_Fe-S_bind"/>
    <property type="match status" value="1"/>
</dbReference>
<dbReference type="SUPFAM" id="SSF52343">
    <property type="entry name" value="Ferredoxin reductase-like, C-terminal NADP-linked domain"/>
    <property type="match status" value="1"/>
</dbReference>
<dbReference type="InterPro" id="IPR012165">
    <property type="entry name" value="Cyt_c3_hydrogenase_gsu"/>
</dbReference>
<keyword evidence="5 11" id="KW-0479">Metal-binding</keyword>
<comment type="similarity">
    <text evidence="1 11">Belongs to the PyrK family.</text>
</comment>
<keyword evidence="6 11" id="KW-0274">FAD</keyword>
<organism evidence="15 16">
    <name type="scientific">Anaerotalea alkaliphila</name>
    <dbReference type="NCBI Taxonomy" id="2662126"/>
    <lineage>
        <taxon>Bacteria</taxon>
        <taxon>Bacillati</taxon>
        <taxon>Bacillota</taxon>
        <taxon>Clostridia</taxon>
        <taxon>Eubacteriales</taxon>
        <taxon>Anaerotalea</taxon>
    </lineage>
</organism>
<evidence type="ECO:0000256" key="1">
    <source>
        <dbReference type="ARBA" id="ARBA00006422"/>
    </source>
</evidence>
<dbReference type="GO" id="GO:0050660">
    <property type="term" value="F:flavin adenine dinucleotide binding"/>
    <property type="evidence" value="ECO:0007669"/>
    <property type="project" value="InterPro"/>
</dbReference>
<dbReference type="RefSeq" id="WP_162370910.1">
    <property type="nucleotide sequence ID" value="NZ_JAAEEH010000030.1"/>
</dbReference>
<dbReference type="CDD" id="cd06218">
    <property type="entry name" value="DHOD_e_trans"/>
    <property type="match status" value="1"/>
</dbReference>
<keyword evidence="4 11" id="KW-0001">2Fe-2S</keyword>
<dbReference type="InterPro" id="IPR017938">
    <property type="entry name" value="Riboflavin_synthase-like_b-brl"/>
</dbReference>
<dbReference type="InterPro" id="IPR023455">
    <property type="entry name" value="Dihydroorotate_DHASE_ETsu"/>
</dbReference>
<feature type="binding site" evidence="11 13">
    <location>
        <position position="223"/>
    </location>
    <ligand>
        <name>[2Fe-2S] cluster</name>
        <dbReference type="ChEBI" id="CHEBI:190135"/>
    </ligand>
</feature>
<evidence type="ECO:0000256" key="12">
    <source>
        <dbReference type="PIRSR" id="PIRSR006816-1"/>
    </source>
</evidence>
<keyword evidence="9 11" id="KW-0408">Iron</keyword>
<proteinExistence type="inferred from homology"/>
<dbReference type="HAMAP" id="MF_01211">
    <property type="entry name" value="DHODB_Fe_S_bind"/>
    <property type="match status" value="1"/>
</dbReference>
<feature type="binding site" evidence="11 12">
    <location>
        <begin position="80"/>
        <end position="81"/>
    </location>
    <ligand>
        <name>FAD</name>
        <dbReference type="ChEBI" id="CHEBI:57692"/>
    </ligand>
</feature>
<keyword evidence="16" id="KW-1185">Reference proteome</keyword>
<evidence type="ECO:0000256" key="4">
    <source>
        <dbReference type="ARBA" id="ARBA00022714"/>
    </source>
</evidence>
<protein>
    <recommendedName>
        <fullName evidence="11">Dihydroorotate dehydrogenase B (NAD(+)), electron transfer subunit</fullName>
    </recommendedName>
    <alternativeName>
        <fullName evidence="11">Dihydroorotate oxidase B, electron transfer subunit</fullName>
    </alternativeName>
</protein>
<dbReference type="GO" id="GO:0051537">
    <property type="term" value="F:2 iron, 2 sulfur cluster binding"/>
    <property type="evidence" value="ECO:0007669"/>
    <property type="project" value="UniProtKB-KW"/>
</dbReference>
<evidence type="ECO:0000313" key="15">
    <source>
        <dbReference type="EMBL" id="NDL68187.1"/>
    </source>
</evidence>
<feature type="binding site" evidence="11 12">
    <location>
        <begin position="56"/>
        <end position="59"/>
    </location>
    <ligand>
        <name>FAD</name>
        <dbReference type="ChEBI" id="CHEBI:57692"/>
    </ligand>
</feature>
<comment type="cofactor">
    <cofactor evidence="11 12">
        <name>FAD</name>
        <dbReference type="ChEBI" id="CHEBI:57692"/>
    </cofactor>
    <text evidence="11 12">Binds 1 FAD per subunit.</text>
</comment>
<evidence type="ECO:0000256" key="13">
    <source>
        <dbReference type="PIRSR" id="PIRSR006816-2"/>
    </source>
</evidence>
<keyword evidence="10 11" id="KW-0411">Iron-sulfur</keyword>
<evidence type="ECO:0000256" key="8">
    <source>
        <dbReference type="ARBA" id="ARBA00022982"/>
    </source>
</evidence>
<feature type="domain" description="FAD-binding FR-type" evidence="14">
    <location>
        <begin position="6"/>
        <end position="105"/>
    </location>
</feature>
<comment type="pathway">
    <text evidence="11">Pyrimidine metabolism; UMP biosynthesis via de novo pathway; orotate from (S)-dihydroorotate (NAD(+) route): step 1/1.</text>
</comment>
<gene>
    <name evidence="11" type="primary">pyrK</name>
    <name evidence="15" type="ORF">GXN74_10585</name>
</gene>
<comment type="subunit">
    <text evidence="11">Heterotetramer of 2 PyrK and 2 PyrD type B subunits.</text>
</comment>
<dbReference type="InterPro" id="IPR039261">
    <property type="entry name" value="FNR_nucleotide-bd"/>
</dbReference>
<dbReference type="GO" id="GO:0016491">
    <property type="term" value="F:oxidoreductase activity"/>
    <property type="evidence" value="ECO:0007669"/>
    <property type="project" value="InterPro"/>
</dbReference>
<evidence type="ECO:0000256" key="3">
    <source>
        <dbReference type="ARBA" id="ARBA00022630"/>
    </source>
</evidence>
<dbReference type="UniPathway" id="UPA00070">
    <property type="reaction ID" value="UER00945"/>
</dbReference>
<feature type="binding site" evidence="11 13">
    <location>
        <position position="226"/>
    </location>
    <ligand>
        <name>[2Fe-2S] cluster</name>
        <dbReference type="ChEBI" id="CHEBI:190135"/>
    </ligand>
</feature>
<keyword evidence="8 11" id="KW-0249">Electron transport</keyword>
<keyword evidence="7 11" id="KW-0665">Pyrimidine biosynthesis</keyword>
<keyword evidence="3 11" id="KW-0285">Flavoprotein</keyword>
<dbReference type="InterPro" id="IPR017927">
    <property type="entry name" value="FAD-bd_FR_type"/>
</dbReference>
<feature type="binding site" evidence="11 13">
    <location>
        <position position="244"/>
    </location>
    <ligand>
        <name>[2Fe-2S] cluster</name>
        <dbReference type="ChEBI" id="CHEBI:190135"/>
    </ligand>
</feature>
<sequence>MCHEKNARIPCTIMKHKALAEGVYELVLEAPGIVGEAKAGQFVNLYCKTGGKLLPRPISICETDREEGLLRLVYAVVGSGTREISGYPEGDQIEVMGPLGNGYTLDQGARHVLVGGGVGTPPLVELAKRLSGEKVIYLGFRTQPYLVESLREYGPVHVATDDGSQGHKGTVLELMEEHQVTGGMLYACGPTPMLRAVQAYALAKGIPSQLSLEERMGCGFGGCVGCVCKVRAEGGEGFAYKKVCKDGPVFDGKEVLLT</sequence>
<comment type="function">
    <text evidence="11">Responsible for channeling the electrons from the oxidation of dihydroorotate from the FMN redox center in the PyrD type B subunit to the ultimate electron acceptor NAD(+).</text>
</comment>
<dbReference type="InterPro" id="IPR008333">
    <property type="entry name" value="Cbr1-like_FAD-bd_dom"/>
</dbReference>
<dbReference type="InterPro" id="IPR037117">
    <property type="entry name" value="Dihydroorotate_DH_ele_sf"/>
</dbReference>
<feature type="binding site" evidence="11 13">
    <location>
        <position position="218"/>
    </location>
    <ligand>
        <name>[2Fe-2S] cluster</name>
        <dbReference type="ChEBI" id="CHEBI:190135"/>
    </ligand>
</feature>
<dbReference type="Pfam" id="PF00970">
    <property type="entry name" value="FAD_binding_6"/>
    <property type="match status" value="1"/>
</dbReference>
<evidence type="ECO:0000256" key="2">
    <source>
        <dbReference type="ARBA" id="ARBA00022448"/>
    </source>
</evidence>
<evidence type="ECO:0000256" key="11">
    <source>
        <dbReference type="HAMAP-Rule" id="MF_01211"/>
    </source>
</evidence>
<dbReference type="Gene3D" id="2.40.30.10">
    <property type="entry name" value="Translation factors"/>
    <property type="match status" value="1"/>
</dbReference>
<evidence type="ECO:0000259" key="14">
    <source>
        <dbReference type="PROSITE" id="PS51384"/>
    </source>
</evidence>
<dbReference type="AlphaFoldDB" id="A0A7X5HX00"/>
<name>A0A7X5HX00_9FIRM</name>
<evidence type="ECO:0000256" key="10">
    <source>
        <dbReference type="ARBA" id="ARBA00023014"/>
    </source>
</evidence>
<dbReference type="PIRSF" id="PIRSF006816">
    <property type="entry name" value="Cyc3_hyd_g"/>
    <property type="match status" value="1"/>
</dbReference>
<comment type="caution">
    <text evidence="15">The sequence shown here is derived from an EMBL/GenBank/DDBJ whole genome shotgun (WGS) entry which is preliminary data.</text>
</comment>
<dbReference type="PRINTS" id="PR00409">
    <property type="entry name" value="PHDIOXRDTASE"/>
</dbReference>
<dbReference type="Gene3D" id="3.40.50.80">
    <property type="entry name" value="Nucleotide-binding domain of ferredoxin-NADP reductase (FNR) module"/>
    <property type="match status" value="1"/>
</dbReference>
<dbReference type="PANTHER" id="PTHR43513:SF3">
    <property type="entry name" value="DIHYDROOROTATE DEHYDROGENASE B (NAD(+)), ELECTRON TRANSFER SUBUNIT-RELATED"/>
    <property type="match status" value="1"/>
</dbReference>
<keyword evidence="2 11" id="KW-0813">Transport</keyword>
<dbReference type="Proteomes" id="UP000461585">
    <property type="component" value="Unassembled WGS sequence"/>
</dbReference>
<reference evidence="15 16" key="1">
    <citation type="submission" date="2020-01" db="EMBL/GenBank/DDBJ databases">
        <title>Anaeroalcalibacter tamaniensis gen. nov., sp. nov., moderately halophilic strictly anaerobic fermenter bacterium from mud volcano of Taman peninsula.</title>
        <authorList>
            <person name="Frolova A."/>
            <person name="Merkel A.Y."/>
            <person name="Slobodkin A.I."/>
        </authorList>
    </citation>
    <scope>NUCLEOTIDE SEQUENCE [LARGE SCALE GENOMIC DNA]</scope>
    <source>
        <strain evidence="15 16">F-3ap</strain>
    </source>
</reference>
<dbReference type="PANTHER" id="PTHR43513">
    <property type="entry name" value="DIHYDROOROTATE DEHYDROGENASE B (NAD(+)), ELECTRON TRANSFER SUBUNIT"/>
    <property type="match status" value="1"/>
</dbReference>
<accession>A0A7X5HX00</accession>
<evidence type="ECO:0000313" key="16">
    <source>
        <dbReference type="Proteomes" id="UP000461585"/>
    </source>
</evidence>
<comment type="cofactor">
    <cofactor evidence="13">
        <name>[2Fe-2S] cluster</name>
        <dbReference type="ChEBI" id="CHEBI:190135"/>
    </cofactor>
    <text evidence="13">Binds 1 [2Fe-2S] cluster per subunit.</text>
</comment>
<comment type="cofactor">
    <cofactor evidence="11">
        <name>[2Fe-2S] cluster</name>
        <dbReference type="ChEBI" id="CHEBI:190135"/>
    </cofactor>
    <text evidence="11">Binds 1 [2Fe-2S] cluster per subunit.</text>
</comment>
<evidence type="ECO:0000256" key="6">
    <source>
        <dbReference type="ARBA" id="ARBA00022827"/>
    </source>
</evidence>
<dbReference type="EMBL" id="JAAEEH010000030">
    <property type="protein sequence ID" value="NDL68187.1"/>
    <property type="molecule type" value="Genomic_DNA"/>
</dbReference>
<dbReference type="InterPro" id="IPR050353">
    <property type="entry name" value="PyrK_electron_transfer"/>
</dbReference>
<comment type="caution">
    <text evidence="11">Lacks conserved residue(s) required for the propagation of feature annotation.</text>
</comment>